<comment type="caution">
    <text evidence="3">The sequence shown here is derived from an EMBL/GenBank/DDBJ whole genome shotgun (WGS) entry which is preliminary data.</text>
</comment>
<dbReference type="InterPro" id="IPR029466">
    <property type="entry name" value="NAM-associated_C"/>
</dbReference>
<keyword evidence="4" id="KW-1185">Reference proteome</keyword>
<evidence type="ECO:0000259" key="2">
    <source>
        <dbReference type="Pfam" id="PF14303"/>
    </source>
</evidence>
<feature type="compositionally biased region" description="Low complexity" evidence="1">
    <location>
        <begin position="170"/>
        <end position="185"/>
    </location>
</feature>
<dbReference type="EMBL" id="NBIV01000025">
    <property type="protein sequence ID" value="PXF47347.1"/>
    <property type="molecule type" value="Genomic_DNA"/>
</dbReference>
<protein>
    <submittedName>
        <fullName evidence="3">Glutathione S-transferase T2</fullName>
    </submittedName>
</protein>
<dbReference type="PANTHER" id="PTHR45125:SF3">
    <property type="entry name" value="NO-APICAL-MERISTEM-ASSOCIATED CARBOXY-TERMINAL DOMAIN PROTEIN"/>
    <property type="match status" value="1"/>
</dbReference>
<keyword evidence="3" id="KW-0808">Transferase</keyword>
<evidence type="ECO:0000256" key="1">
    <source>
        <dbReference type="SAM" id="MobiDB-lite"/>
    </source>
</evidence>
<dbReference type="PANTHER" id="PTHR45125">
    <property type="entry name" value="F21J9.4-RELATED"/>
    <property type="match status" value="1"/>
</dbReference>
<gene>
    <name evidence="3" type="ORF">BWQ96_02827</name>
</gene>
<feature type="compositionally biased region" description="Polar residues" evidence="1">
    <location>
        <begin position="151"/>
        <end position="160"/>
    </location>
</feature>
<evidence type="ECO:0000313" key="3">
    <source>
        <dbReference type="EMBL" id="PXF47347.1"/>
    </source>
</evidence>
<feature type="compositionally biased region" description="Acidic residues" evidence="1">
    <location>
        <begin position="283"/>
        <end position="294"/>
    </location>
</feature>
<organism evidence="3 4">
    <name type="scientific">Gracilariopsis chorda</name>
    <dbReference type="NCBI Taxonomy" id="448386"/>
    <lineage>
        <taxon>Eukaryota</taxon>
        <taxon>Rhodophyta</taxon>
        <taxon>Florideophyceae</taxon>
        <taxon>Rhodymeniophycidae</taxon>
        <taxon>Gracilariales</taxon>
        <taxon>Gracilariaceae</taxon>
        <taxon>Gracilariopsis</taxon>
    </lineage>
</organism>
<dbReference type="AlphaFoldDB" id="A0A2V3J091"/>
<proteinExistence type="predicted"/>
<dbReference type="Proteomes" id="UP000247409">
    <property type="component" value="Unassembled WGS sequence"/>
</dbReference>
<feature type="region of interest" description="Disordered" evidence="1">
    <location>
        <begin position="275"/>
        <end position="331"/>
    </location>
</feature>
<reference evidence="3 4" key="1">
    <citation type="journal article" date="2018" name="Mol. Biol. Evol.">
        <title>Analysis of the draft genome of the red seaweed Gracilariopsis chorda provides insights into genome size evolution in Rhodophyta.</title>
        <authorList>
            <person name="Lee J."/>
            <person name="Yang E.C."/>
            <person name="Graf L."/>
            <person name="Yang J.H."/>
            <person name="Qiu H."/>
            <person name="Zel Zion U."/>
            <person name="Chan C.X."/>
            <person name="Stephens T.G."/>
            <person name="Weber A.P.M."/>
            <person name="Boo G.H."/>
            <person name="Boo S.M."/>
            <person name="Kim K.M."/>
            <person name="Shin Y."/>
            <person name="Jung M."/>
            <person name="Lee S.J."/>
            <person name="Yim H.S."/>
            <person name="Lee J.H."/>
            <person name="Bhattacharya D."/>
            <person name="Yoon H.S."/>
        </authorList>
    </citation>
    <scope>NUCLEOTIDE SEQUENCE [LARGE SCALE GENOMIC DNA]</scope>
    <source>
        <strain evidence="3 4">SKKU-2015</strain>
        <tissue evidence="3">Whole body</tissue>
    </source>
</reference>
<accession>A0A2V3J091</accession>
<evidence type="ECO:0000313" key="4">
    <source>
        <dbReference type="Proteomes" id="UP000247409"/>
    </source>
</evidence>
<dbReference type="STRING" id="448386.A0A2V3J091"/>
<dbReference type="OrthoDB" id="689944at2759"/>
<dbReference type="GO" id="GO:0016740">
    <property type="term" value="F:transferase activity"/>
    <property type="evidence" value="ECO:0007669"/>
    <property type="project" value="UniProtKB-KW"/>
</dbReference>
<feature type="region of interest" description="Disordered" evidence="1">
    <location>
        <begin position="143"/>
        <end position="207"/>
    </location>
</feature>
<name>A0A2V3J091_9FLOR</name>
<feature type="domain" description="No apical meristem-associated C-terminal" evidence="2">
    <location>
        <begin position="121"/>
        <end position="234"/>
    </location>
</feature>
<feature type="compositionally biased region" description="Basic residues" evidence="1">
    <location>
        <begin position="186"/>
        <end position="196"/>
    </location>
</feature>
<sequence length="331" mass="36199">MSGKNVRGFNYSTEEDVVLAKAWVRVSEDPIVGSEQKGYTFYTKVWNEYKQAKPGELPFLPLASTSTRVKTILKHCVRFSACHSTVVGSKPTGVNDADIIRITTALFNGKKIKDPQEDIGRRFKFLDAWRILRFHEKFCAGGDSAVERQPPTGNAATPSNVPCADEVSDGSKSSSSSDVRPPTSRSTKRPVGRRKAKEIAQKQHNANKKIKIAQEAVKSQQNRNTALSRHNDILLFTNGPGGVHSEQAQEVFSLMQEEALEALRDRAAARKAKRAFTEFSEGSVEDDIQDEPATGEEHPTAPSIDLFTDVTSPSAGLDNGPGAVVCPEDCP</sequence>
<dbReference type="Pfam" id="PF14303">
    <property type="entry name" value="NAM-associated"/>
    <property type="match status" value="1"/>
</dbReference>